<dbReference type="Gene3D" id="1.20.5.1930">
    <property type="match status" value="1"/>
</dbReference>
<dbReference type="PANTHER" id="PTHR24421:SF10">
    <property type="entry name" value="NITRATE_NITRITE SENSOR PROTEIN NARQ"/>
    <property type="match status" value="1"/>
</dbReference>
<keyword evidence="3" id="KW-0597">Phosphoprotein</keyword>
<evidence type="ECO:0000256" key="1">
    <source>
        <dbReference type="ARBA" id="ARBA00000085"/>
    </source>
</evidence>
<dbReference type="InterPro" id="IPR055558">
    <property type="entry name" value="DUF7134"/>
</dbReference>
<dbReference type="Pfam" id="PF02518">
    <property type="entry name" value="HATPase_c"/>
    <property type="match status" value="1"/>
</dbReference>
<evidence type="ECO:0000259" key="11">
    <source>
        <dbReference type="PROSITE" id="PS50109"/>
    </source>
</evidence>
<accession>A0ABP8EWX3</accession>
<evidence type="ECO:0000256" key="4">
    <source>
        <dbReference type="ARBA" id="ARBA00022679"/>
    </source>
</evidence>
<dbReference type="InterPro" id="IPR050482">
    <property type="entry name" value="Sensor_HK_TwoCompSys"/>
</dbReference>
<evidence type="ECO:0000256" key="7">
    <source>
        <dbReference type="ARBA" id="ARBA00022840"/>
    </source>
</evidence>
<dbReference type="CDD" id="cd16917">
    <property type="entry name" value="HATPase_UhpB-NarQ-NarX-like"/>
    <property type="match status" value="1"/>
</dbReference>
<dbReference type="RefSeq" id="WP_345042328.1">
    <property type="nucleotide sequence ID" value="NZ_BAABBA010000014.1"/>
</dbReference>
<dbReference type="InterPro" id="IPR005467">
    <property type="entry name" value="His_kinase_dom"/>
</dbReference>
<keyword evidence="7" id="KW-0067">ATP-binding</keyword>
<keyword evidence="10" id="KW-1133">Transmembrane helix</keyword>
<gene>
    <name evidence="12" type="ORF">GCM10022262_27810</name>
</gene>
<keyword evidence="5" id="KW-0547">Nucleotide-binding</keyword>
<dbReference type="EMBL" id="BAABBA010000014">
    <property type="protein sequence ID" value="GAA4288421.1"/>
    <property type="molecule type" value="Genomic_DNA"/>
</dbReference>
<dbReference type="Pfam" id="PF23539">
    <property type="entry name" value="DUF7134"/>
    <property type="match status" value="1"/>
</dbReference>
<evidence type="ECO:0000256" key="3">
    <source>
        <dbReference type="ARBA" id="ARBA00022553"/>
    </source>
</evidence>
<dbReference type="InterPro" id="IPR011712">
    <property type="entry name" value="Sig_transdc_His_kin_sub3_dim/P"/>
</dbReference>
<dbReference type="InterPro" id="IPR036890">
    <property type="entry name" value="HATPase_C_sf"/>
</dbReference>
<dbReference type="PANTHER" id="PTHR24421">
    <property type="entry name" value="NITRATE/NITRITE SENSOR PROTEIN NARX-RELATED"/>
    <property type="match status" value="1"/>
</dbReference>
<feature type="transmembrane region" description="Helical" evidence="10">
    <location>
        <begin position="76"/>
        <end position="105"/>
    </location>
</feature>
<keyword evidence="10" id="KW-0472">Membrane</keyword>
<evidence type="ECO:0000256" key="10">
    <source>
        <dbReference type="SAM" id="Phobius"/>
    </source>
</evidence>
<reference evidence="13" key="1">
    <citation type="journal article" date="2019" name="Int. J. Syst. Evol. Microbiol.">
        <title>The Global Catalogue of Microorganisms (GCM) 10K type strain sequencing project: providing services to taxonomists for standard genome sequencing and annotation.</title>
        <authorList>
            <consortium name="The Broad Institute Genomics Platform"/>
            <consortium name="The Broad Institute Genome Sequencing Center for Infectious Disease"/>
            <person name="Wu L."/>
            <person name="Ma J."/>
        </authorList>
    </citation>
    <scope>NUCLEOTIDE SEQUENCE [LARGE SCALE GENOMIC DNA]</scope>
    <source>
        <strain evidence="13">JCM 17459</strain>
    </source>
</reference>
<evidence type="ECO:0000313" key="12">
    <source>
        <dbReference type="EMBL" id="GAA4288421.1"/>
    </source>
</evidence>
<keyword evidence="10" id="KW-0812">Transmembrane</keyword>
<dbReference type="GO" id="GO:0016301">
    <property type="term" value="F:kinase activity"/>
    <property type="evidence" value="ECO:0007669"/>
    <property type="project" value="UniProtKB-KW"/>
</dbReference>
<comment type="caution">
    <text evidence="12">The sequence shown here is derived from an EMBL/GenBank/DDBJ whole genome shotgun (WGS) entry which is preliminary data.</text>
</comment>
<evidence type="ECO:0000313" key="13">
    <source>
        <dbReference type="Proteomes" id="UP001499841"/>
    </source>
</evidence>
<evidence type="ECO:0000256" key="9">
    <source>
        <dbReference type="SAM" id="MobiDB-lite"/>
    </source>
</evidence>
<dbReference type="EC" id="2.7.13.3" evidence="2"/>
<keyword evidence="13" id="KW-1185">Reference proteome</keyword>
<evidence type="ECO:0000256" key="5">
    <source>
        <dbReference type="ARBA" id="ARBA00022741"/>
    </source>
</evidence>
<evidence type="ECO:0000256" key="2">
    <source>
        <dbReference type="ARBA" id="ARBA00012438"/>
    </source>
</evidence>
<dbReference type="PROSITE" id="PS50109">
    <property type="entry name" value="HIS_KIN"/>
    <property type="match status" value="1"/>
</dbReference>
<feature type="domain" description="Histidine kinase" evidence="11">
    <location>
        <begin position="311"/>
        <end position="399"/>
    </location>
</feature>
<evidence type="ECO:0000256" key="6">
    <source>
        <dbReference type="ARBA" id="ARBA00022777"/>
    </source>
</evidence>
<feature type="transmembrane region" description="Helical" evidence="10">
    <location>
        <begin position="117"/>
        <end position="136"/>
    </location>
</feature>
<dbReference type="SMART" id="SM00387">
    <property type="entry name" value="HATPase_c"/>
    <property type="match status" value="1"/>
</dbReference>
<feature type="region of interest" description="Disordered" evidence="9">
    <location>
        <begin position="395"/>
        <end position="417"/>
    </location>
</feature>
<organism evidence="12 13">
    <name type="scientific">Georgenia daeguensis</name>
    <dbReference type="NCBI Taxonomy" id="908355"/>
    <lineage>
        <taxon>Bacteria</taxon>
        <taxon>Bacillati</taxon>
        <taxon>Actinomycetota</taxon>
        <taxon>Actinomycetes</taxon>
        <taxon>Micrococcales</taxon>
        <taxon>Bogoriellaceae</taxon>
        <taxon>Georgenia</taxon>
    </lineage>
</organism>
<proteinExistence type="predicted"/>
<keyword evidence="6 12" id="KW-0418">Kinase</keyword>
<keyword evidence="4" id="KW-0808">Transferase</keyword>
<keyword evidence="8" id="KW-0902">Two-component regulatory system</keyword>
<dbReference type="SUPFAM" id="SSF55874">
    <property type="entry name" value="ATPase domain of HSP90 chaperone/DNA topoisomerase II/histidine kinase"/>
    <property type="match status" value="1"/>
</dbReference>
<protein>
    <recommendedName>
        <fullName evidence="2">histidine kinase</fullName>
        <ecNumber evidence="2">2.7.13.3</ecNumber>
    </recommendedName>
</protein>
<dbReference type="Pfam" id="PF07730">
    <property type="entry name" value="HisKA_3"/>
    <property type="match status" value="1"/>
</dbReference>
<comment type="catalytic activity">
    <reaction evidence="1">
        <text>ATP + protein L-histidine = ADP + protein N-phospho-L-histidine.</text>
        <dbReference type="EC" id="2.7.13.3"/>
    </reaction>
</comment>
<dbReference type="Proteomes" id="UP001499841">
    <property type="component" value="Unassembled WGS sequence"/>
</dbReference>
<sequence length="417" mass="44437">MGTIADVRARLRDPRTRRMTVDSLLALVLLFLLGLPSAAMAMNYGTPSVPAVGVAASIVMCAALAWQRTRPAASAIVIYASALIHLVVGFMILPVDVLVLVSLYSVTVYGPRWARRAALLGALAGALLLGVAFGVYLPGYFLWSAVVLWFLAVAGMVFATWAVAVSRRSRIERLDALVERAHRLEVERDQEIRLATAAERTRIAREMHDVVAHSLSVVVAQADGGRYAARTDPEAAERALSTISAMGRDALADMRRILGVLRTENATERLPQPDDADLDRLVEQVRATGLAVSVVRTGPGSSLPPGVGLSVYRIVQEALTNVLKHAGPEARVTVALHREPRLLAVQVDDDGRGAAATSDGRGQGLVGMRERAGLFGGTLDAGPRPGGGYRVRAEIPLPVPGEQPPLAHRPTVPGAPR</sequence>
<dbReference type="InterPro" id="IPR003594">
    <property type="entry name" value="HATPase_dom"/>
</dbReference>
<name>A0ABP8EWX3_9MICO</name>
<feature type="transmembrane region" description="Helical" evidence="10">
    <location>
        <begin position="142"/>
        <end position="164"/>
    </location>
</feature>
<dbReference type="Gene3D" id="3.30.565.10">
    <property type="entry name" value="Histidine kinase-like ATPase, C-terminal domain"/>
    <property type="match status" value="1"/>
</dbReference>
<evidence type="ECO:0000256" key="8">
    <source>
        <dbReference type="ARBA" id="ARBA00023012"/>
    </source>
</evidence>